<dbReference type="Proteomes" id="UP000226437">
    <property type="component" value="Unassembled WGS sequence"/>
</dbReference>
<evidence type="ECO:0000313" key="2">
    <source>
        <dbReference type="Proteomes" id="UP000226437"/>
    </source>
</evidence>
<gene>
    <name evidence="1" type="ORF">CGL56_06590</name>
</gene>
<keyword evidence="2" id="KW-1185">Reference proteome</keyword>
<dbReference type="AlphaFoldDB" id="A0A2G0CGM3"/>
<accession>A0A2G0CGM3</accession>
<organism evidence="1 2">
    <name type="scientific">Neolewinella marina</name>
    <dbReference type="NCBI Taxonomy" id="438751"/>
    <lineage>
        <taxon>Bacteria</taxon>
        <taxon>Pseudomonadati</taxon>
        <taxon>Bacteroidota</taxon>
        <taxon>Saprospiria</taxon>
        <taxon>Saprospirales</taxon>
        <taxon>Lewinellaceae</taxon>
        <taxon>Neolewinella</taxon>
    </lineage>
</organism>
<sequence>MLSFSALAQFPDFETRVLDVNTEPSVRLSSIPSYFPLEGSRFFFNFYNSDPNPLFFFNGEKLTRPVEDILLNGRILAADRGGYLLYTNDGTYESTQTYYLDKETLTPVPLSELNFALALTFPGGRVLLRSGGQLFAIEDGPETFVDLEAYTAPYNYTFTPFGDWAIFAGPRSTWVTDGTKAGTVELPAPAAIYGSKYIVAGSKFYFLTDSGKLYVSDGTISGTRQIDFSSLPEAERHYFGQPHATANGVVFSVSTASNDSQLWRSDGSAEGTEPLSITIGSSGTASNDSVVVFRGNNDATGSLWVTNGLTAGTRSLLNFAGRTIDNPNWKIIGLAALDDGTLYFLTDEVYPTTLWTLPPGGVPVEIHDATPDDGYGNKYYRTDKQLFVELTGGNRGLYTHDLGADHLTPLANYERSQGYTLLKGGGILVQTSGVYGQGPFNTVIHYRDSTHVLDGHLGFNLSGVRPANGTLALQQVGDRLYGLGVHPATGEAAVEIDLVTGEQRALDDLFPYTQSSAPSNLQPGDGAAFFSNGDYVYGSATADKFEPLFYSQSRVNVVPLPGTGRSLLYFSGRRDHWHFSDGTAGGTTDLGPPAYSVLSQVVAYRGDLYFLTNYIPDGTTSRFLGLIQIDGRTGTQRKVMSTQLALNRGYYTPTLASSGDWLYFPMTTNGRTYRLWRSNGTVAGTQAVSGLPANAQAFPLTISGTSGAVSFQVEHRSGDPALSTYLLRDDTGEALLLPDADLKSYAAPIRLSGHTLYLNKQGLNLLRDGSTQPDLRVAFAPRQGEELRRVDESTAIYTRSSNDSRDLYSFRIADLSTQLLLDELAYVAGSHKLAVQDSLVLVPRRWGGYSYYFDELRLVNALSGHSTLATPDSSLHKIGEIVSVGNRFLYVDKDKGYGEEVFAVLFGEAGSVATRDTRSNTELSLQVYPNPAREGVWIERPVSGDYAYSIYSSSGQLSRNGRYSGTRAFVETADLPAGTYWLRLVDLGSQSFGLRRVVITK</sequence>
<reference evidence="1 2" key="1">
    <citation type="submission" date="2017-10" db="EMBL/GenBank/DDBJ databases">
        <title>The draft genome sequence of Lewinella marina KCTC 32374.</title>
        <authorList>
            <person name="Wang K."/>
        </authorList>
    </citation>
    <scope>NUCLEOTIDE SEQUENCE [LARGE SCALE GENOMIC DNA]</scope>
    <source>
        <strain evidence="1 2">MKG-38</strain>
    </source>
</reference>
<proteinExistence type="predicted"/>
<name>A0A2G0CGM3_9BACT</name>
<comment type="caution">
    <text evidence="1">The sequence shown here is derived from an EMBL/GenBank/DDBJ whole genome shotgun (WGS) entry which is preliminary data.</text>
</comment>
<dbReference type="NCBIfam" id="TIGR04183">
    <property type="entry name" value="Por_Secre_tail"/>
    <property type="match status" value="1"/>
</dbReference>
<dbReference type="EMBL" id="PDLO01000002">
    <property type="protein sequence ID" value="PHK99123.1"/>
    <property type="molecule type" value="Genomic_DNA"/>
</dbReference>
<protein>
    <recommendedName>
        <fullName evidence="3">Secretion system C-terminal sorting domain-containing protein</fullName>
    </recommendedName>
</protein>
<evidence type="ECO:0000313" key="1">
    <source>
        <dbReference type="EMBL" id="PHK99123.1"/>
    </source>
</evidence>
<evidence type="ECO:0008006" key="3">
    <source>
        <dbReference type="Google" id="ProtNLM"/>
    </source>
</evidence>
<dbReference type="InterPro" id="IPR026444">
    <property type="entry name" value="Secre_tail"/>
</dbReference>